<organism evidence="3 4">
    <name type="scientific">Mobiluncus mulieris</name>
    <dbReference type="NCBI Taxonomy" id="2052"/>
    <lineage>
        <taxon>Bacteria</taxon>
        <taxon>Bacillati</taxon>
        <taxon>Actinomycetota</taxon>
        <taxon>Actinomycetes</taxon>
        <taxon>Actinomycetales</taxon>
        <taxon>Actinomycetaceae</taxon>
        <taxon>Mobiluncus</taxon>
    </lineage>
</organism>
<feature type="coiled-coil region" evidence="1">
    <location>
        <begin position="288"/>
        <end position="320"/>
    </location>
</feature>
<dbReference type="EMBL" id="JABCUR010000002">
    <property type="protein sequence ID" value="NMW64610.1"/>
    <property type="molecule type" value="Genomic_DNA"/>
</dbReference>
<dbReference type="PANTHER" id="PTHR33375">
    <property type="entry name" value="CHROMOSOME-PARTITIONING PROTEIN PARB-RELATED"/>
    <property type="match status" value="1"/>
</dbReference>
<evidence type="ECO:0000313" key="3">
    <source>
        <dbReference type="EMBL" id="NMW64610.1"/>
    </source>
</evidence>
<dbReference type="GO" id="GO:0005694">
    <property type="term" value="C:chromosome"/>
    <property type="evidence" value="ECO:0007669"/>
    <property type="project" value="TreeGrafter"/>
</dbReference>
<dbReference type="PANTHER" id="PTHR33375:SF1">
    <property type="entry name" value="CHROMOSOME-PARTITIONING PROTEIN PARB-RELATED"/>
    <property type="match status" value="1"/>
</dbReference>
<dbReference type="InterPro" id="IPR050336">
    <property type="entry name" value="Chromosome_partition/occlusion"/>
</dbReference>
<dbReference type="InterPro" id="IPR036086">
    <property type="entry name" value="ParB/Sulfiredoxin_sf"/>
</dbReference>
<reference evidence="3 4" key="1">
    <citation type="submission" date="2020-04" db="EMBL/GenBank/DDBJ databases">
        <title>Antimicrobial susceptibility and clonality of vaginal-derived multi-drug resistant Mobiluncus isolates in China.</title>
        <authorList>
            <person name="Zhang X."/>
        </authorList>
    </citation>
    <scope>NUCLEOTIDE SEQUENCE [LARGE SCALE GENOMIC DNA]</scope>
    <source>
        <strain evidence="3 4">13</strain>
    </source>
</reference>
<dbReference type="AlphaFoldDB" id="A0A7Y0Y3T2"/>
<dbReference type="GO" id="GO:0007059">
    <property type="term" value="P:chromosome segregation"/>
    <property type="evidence" value="ECO:0007669"/>
    <property type="project" value="TreeGrafter"/>
</dbReference>
<dbReference type="Pfam" id="PF02195">
    <property type="entry name" value="ParB_N"/>
    <property type="match status" value="1"/>
</dbReference>
<dbReference type="RefSeq" id="WP_169771648.1">
    <property type="nucleotide sequence ID" value="NZ_JABCUR010000002.1"/>
</dbReference>
<dbReference type="SMART" id="SM00470">
    <property type="entry name" value="ParB"/>
    <property type="match status" value="1"/>
</dbReference>
<dbReference type="SUPFAM" id="SSF110849">
    <property type="entry name" value="ParB/Sulfiredoxin"/>
    <property type="match status" value="1"/>
</dbReference>
<gene>
    <name evidence="3" type="ORF">HHJ78_03460</name>
</gene>
<evidence type="ECO:0000259" key="2">
    <source>
        <dbReference type="SMART" id="SM00470"/>
    </source>
</evidence>
<dbReference type="Gene3D" id="3.90.1530.10">
    <property type="entry name" value="Conserved hypothetical protein from pyrococcus furiosus pfu- 392566-001, ParB domain"/>
    <property type="match status" value="1"/>
</dbReference>
<feature type="domain" description="ParB-like N-terminal" evidence="2">
    <location>
        <begin position="6"/>
        <end position="94"/>
    </location>
</feature>
<comment type="caution">
    <text evidence="3">The sequence shown here is derived from an EMBL/GenBank/DDBJ whole genome shotgun (WGS) entry which is preliminary data.</text>
</comment>
<protein>
    <submittedName>
        <fullName evidence="3">ParB N-terminal domain-containing protein</fullName>
    </submittedName>
</protein>
<dbReference type="InterPro" id="IPR003115">
    <property type="entry name" value="ParB_N"/>
</dbReference>
<proteinExistence type="predicted"/>
<evidence type="ECO:0000313" key="4">
    <source>
        <dbReference type="Proteomes" id="UP000578252"/>
    </source>
</evidence>
<dbReference type="Proteomes" id="UP000578252">
    <property type="component" value="Unassembled WGS sequence"/>
</dbReference>
<sequence length="449" mass="50857">MSREVVEIPVHELHVGENVRQNLRAGDLSDSVEKMGVLTPLLCYRDSLGELTILDGHRRFHAAKTAGLRSVPVIILEDSVLNDQRILNQLVLNEARESITDADRIDAVHQLALFGIDDEQVAKALGQKRERVVQYRQAGKSETARKITREVQLSLDVALRIAQAEDSGADMEMLEEKIQQLQTRAFKDGVDIPGWKLDSVIAQATREGIRVRRVAQLRAEGVETLSETYANLPQQAQSVDLLGLTPEAHQDCPYRAVRVMVHPDGSLREIEYCLNPGQAPHETPEETETQREARLAAEQAQRERAQRERAEVEAQETRMVFLKDLCSKAAVKDWEYAVVVNIMCNSYIAPAFKEILIAAGAPGTDEDFNLDHVLEWVKKQPKRAKIIIFTHAMLELESSFRFRTEPLFRRKPYLELLENWGYEASAYESESIGRLFDMEYVDQEEAVAS</sequence>
<accession>A0A7Y0Y3T2</accession>
<name>A0A7Y0Y3T2_9ACTO</name>
<evidence type="ECO:0000256" key="1">
    <source>
        <dbReference type="SAM" id="Coils"/>
    </source>
</evidence>
<keyword evidence="1" id="KW-0175">Coiled coil</keyword>